<reference evidence="1" key="1">
    <citation type="submission" date="2014-05" db="EMBL/GenBank/DDBJ databases">
        <authorList>
            <person name="Chronopoulou M."/>
        </authorList>
    </citation>
    <scope>NUCLEOTIDE SEQUENCE</scope>
    <source>
        <tissue evidence="1">Whole organism</tissue>
    </source>
</reference>
<protein>
    <submittedName>
        <fullName evidence="1">Putative LOC101846787 [Aplysia californica]</fullName>
    </submittedName>
</protein>
<dbReference type="EMBL" id="HACA01011879">
    <property type="protein sequence ID" value="CDW29240.1"/>
    <property type="molecule type" value="Transcribed_RNA"/>
</dbReference>
<accession>A0A0K2TTU6</accession>
<dbReference type="OrthoDB" id="7771330at2759"/>
<organism evidence="1">
    <name type="scientific">Lepeophtheirus salmonis</name>
    <name type="common">Salmon louse</name>
    <name type="synonym">Caligus salmonis</name>
    <dbReference type="NCBI Taxonomy" id="72036"/>
    <lineage>
        <taxon>Eukaryota</taxon>
        <taxon>Metazoa</taxon>
        <taxon>Ecdysozoa</taxon>
        <taxon>Arthropoda</taxon>
        <taxon>Crustacea</taxon>
        <taxon>Multicrustacea</taxon>
        <taxon>Hexanauplia</taxon>
        <taxon>Copepoda</taxon>
        <taxon>Siphonostomatoida</taxon>
        <taxon>Caligidae</taxon>
        <taxon>Lepeophtheirus</taxon>
    </lineage>
</organism>
<sequence>MGLHFNKWGYDESENCSGSFPASLLYSGGYLSGFVWQHFGKFKGDRYEHPPSIFLSFMYRQPPSCLYEAQQTIGLSYMHVYFLSPYTLCILSNV</sequence>
<name>A0A0K2TTU6_LEPSM</name>
<dbReference type="AlphaFoldDB" id="A0A0K2TTU6"/>
<proteinExistence type="predicted"/>
<evidence type="ECO:0000313" key="1">
    <source>
        <dbReference type="EMBL" id="CDW29240.1"/>
    </source>
</evidence>